<name>A0AA35L2C4_9SAUR</name>
<proteinExistence type="predicted"/>
<evidence type="ECO:0000313" key="2">
    <source>
        <dbReference type="Proteomes" id="UP001178461"/>
    </source>
</evidence>
<dbReference type="Proteomes" id="UP001178461">
    <property type="component" value="Chromosome 12"/>
</dbReference>
<dbReference type="AlphaFoldDB" id="A0AA35L2C4"/>
<evidence type="ECO:0000313" key="1">
    <source>
        <dbReference type="EMBL" id="CAI5788616.1"/>
    </source>
</evidence>
<accession>A0AA35L2C4</accession>
<reference evidence="1" key="1">
    <citation type="submission" date="2022-12" db="EMBL/GenBank/DDBJ databases">
        <authorList>
            <person name="Alioto T."/>
            <person name="Alioto T."/>
            <person name="Gomez Garrido J."/>
        </authorList>
    </citation>
    <scope>NUCLEOTIDE SEQUENCE</scope>
</reference>
<gene>
    <name evidence="1" type="ORF">PODLI_1B011816</name>
</gene>
<organism evidence="1 2">
    <name type="scientific">Podarcis lilfordi</name>
    <name type="common">Lilford's wall lizard</name>
    <dbReference type="NCBI Taxonomy" id="74358"/>
    <lineage>
        <taxon>Eukaryota</taxon>
        <taxon>Metazoa</taxon>
        <taxon>Chordata</taxon>
        <taxon>Craniata</taxon>
        <taxon>Vertebrata</taxon>
        <taxon>Euteleostomi</taxon>
        <taxon>Lepidosauria</taxon>
        <taxon>Squamata</taxon>
        <taxon>Bifurcata</taxon>
        <taxon>Unidentata</taxon>
        <taxon>Episquamata</taxon>
        <taxon>Laterata</taxon>
        <taxon>Lacertibaenia</taxon>
        <taxon>Lacertidae</taxon>
        <taxon>Podarcis</taxon>
    </lineage>
</organism>
<keyword evidence="2" id="KW-1185">Reference proteome</keyword>
<sequence length="187" mass="20624">MEYGGKLNLVSILQSCIKYPCRPIPVDSLVGISNPKTWFVCKYTLICCCLLFQGICEYMVHSVECPSSMSCFCRQSSACARQPCSIYERQLLSGVKGNQSKECAYQKGLVFHGKIAPEFPISCMKRGVKKKGGNCHSAAKSLECGDVCIFVQLVHVCVSRMCVHCKHIAIIAPSFLYYSKNGEAVAL</sequence>
<dbReference type="EMBL" id="OX395137">
    <property type="protein sequence ID" value="CAI5788616.1"/>
    <property type="molecule type" value="Genomic_DNA"/>
</dbReference>
<protein>
    <submittedName>
        <fullName evidence="1">Uncharacterized protein</fullName>
    </submittedName>
</protein>